<dbReference type="EMBL" id="CALTRL010000161">
    <property type="protein sequence ID" value="CAH7666823.1"/>
    <property type="molecule type" value="Genomic_DNA"/>
</dbReference>
<accession>A0AAV0AID8</accession>
<dbReference type="Proteomes" id="UP001153365">
    <property type="component" value="Unassembled WGS sequence"/>
</dbReference>
<name>A0AAV0AID8_PHAPC</name>
<reference evidence="1" key="1">
    <citation type="submission" date="2022-06" db="EMBL/GenBank/DDBJ databases">
        <authorList>
            <consortium name="SYNGENTA / RWTH Aachen University"/>
        </authorList>
    </citation>
    <scope>NUCLEOTIDE SEQUENCE</scope>
</reference>
<protein>
    <submittedName>
        <fullName evidence="1">Uncharacterized protein</fullName>
    </submittedName>
</protein>
<dbReference type="AlphaFoldDB" id="A0AAV0AID8"/>
<gene>
    <name evidence="1" type="ORF">PPACK8108_LOCUS1180</name>
</gene>
<keyword evidence="2" id="KW-1185">Reference proteome</keyword>
<comment type="caution">
    <text evidence="1">The sequence shown here is derived from an EMBL/GenBank/DDBJ whole genome shotgun (WGS) entry which is preliminary data.</text>
</comment>
<organism evidence="1 2">
    <name type="scientific">Phakopsora pachyrhizi</name>
    <name type="common">Asian soybean rust disease fungus</name>
    <dbReference type="NCBI Taxonomy" id="170000"/>
    <lineage>
        <taxon>Eukaryota</taxon>
        <taxon>Fungi</taxon>
        <taxon>Dikarya</taxon>
        <taxon>Basidiomycota</taxon>
        <taxon>Pucciniomycotina</taxon>
        <taxon>Pucciniomycetes</taxon>
        <taxon>Pucciniales</taxon>
        <taxon>Phakopsoraceae</taxon>
        <taxon>Phakopsora</taxon>
    </lineage>
</organism>
<proteinExistence type="predicted"/>
<evidence type="ECO:0000313" key="1">
    <source>
        <dbReference type="EMBL" id="CAH7666823.1"/>
    </source>
</evidence>
<sequence>MKLFSGAINSLGTNSGSLSKCFKRISNNETSLVNTVTSITCDLEKGIKPKTDNVLETFNFCGTPTITITTAAEMSEDSEKMEMFLEESSSRSSISAAVALVIARIPRQLNASKTLSVFCQTPSTKSLVIEAQVFSRPLVLLDFISKDIMKSLEHLKYSINEH</sequence>
<evidence type="ECO:0000313" key="2">
    <source>
        <dbReference type="Proteomes" id="UP001153365"/>
    </source>
</evidence>